<accession>A0A101XS17</accession>
<evidence type="ECO:0000313" key="3">
    <source>
        <dbReference type="Proteomes" id="UP000053557"/>
    </source>
</evidence>
<dbReference type="OrthoDB" id="9812960at2"/>
<dbReference type="AlphaFoldDB" id="A0A101XS17"/>
<feature type="domain" description="HTH cro/C1-type" evidence="1">
    <location>
        <begin position="1"/>
        <end position="55"/>
    </location>
</feature>
<dbReference type="PROSITE" id="PS50943">
    <property type="entry name" value="HTH_CROC1"/>
    <property type="match status" value="1"/>
</dbReference>
<keyword evidence="3" id="KW-1185">Reference proteome</keyword>
<dbReference type="GO" id="GO:0003677">
    <property type="term" value="F:DNA binding"/>
    <property type="evidence" value="ECO:0007669"/>
    <property type="project" value="InterPro"/>
</dbReference>
<protein>
    <recommendedName>
        <fullName evidence="1">HTH cro/C1-type domain-containing protein</fullName>
    </recommendedName>
</protein>
<evidence type="ECO:0000259" key="1">
    <source>
        <dbReference type="PROSITE" id="PS50943"/>
    </source>
</evidence>
<reference evidence="2 3" key="1">
    <citation type="submission" date="2015-12" db="EMBL/GenBank/DDBJ databases">
        <title>Draft genome sequence of Acidibacillus ferrooxidans ITV001, isolated from a chalcopyrite acid mine drainage site in Brazil.</title>
        <authorList>
            <person name="Dall'Agnol H."/>
            <person name="Nancucheo I."/>
            <person name="Johnson B."/>
            <person name="Oliveira R."/>
            <person name="Leite L."/>
            <person name="Pylro V."/>
            <person name="Nunes G.L."/>
            <person name="Tzotzos G."/>
            <person name="Fernandes G.R."/>
            <person name="Dutra J."/>
            <person name="Orellana S.C."/>
            <person name="Oliveira G."/>
        </authorList>
    </citation>
    <scope>NUCLEOTIDE SEQUENCE [LARGE SCALE GENOMIC DNA]</scope>
    <source>
        <strain evidence="3">ITV01</strain>
    </source>
</reference>
<dbReference type="Proteomes" id="UP000053557">
    <property type="component" value="Unassembled WGS sequence"/>
</dbReference>
<name>A0A101XS17_9BACL</name>
<gene>
    <name evidence="2" type="ORF">ATW55_01050</name>
</gene>
<dbReference type="InterPro" id="IPR001387">
    <property type="entry name" value="Cro/C1-type_HTH"/>
</dbReference>
<evidence type="ECO:0000313" key="2">
    <source>
        <dbReference type="EMBL" id="KUO96488.1"/>
    </source>
</evidence>
<dbReference type="CDD" id="cd00093">
    <property type="entry name" value="HTH_XRE"/>
    <property type="match status" value="1"/>
</dbReference>
<comment type="caution">
    <text evidence="2">The sequence shown here is derived from an EMBL/GenBank/DDBJ whole genome shotgun (WGS) entry which is preliminary data.</text>
</comment>
<dbReference type="InterPro" id="IPR010982">
    <property type="entry name" value="Lambda_DNA-bd_dom_sf"/>
</dbReference>
<dbReference type="SMART" id="SM00530">
    <property type="entry name" value="HTH_XRE"/>
    <property type="match status" value="1"/>
</dbReference>
<dbReference type="Gene3D" id="1.10.260.40">
    <property type="entry name" value="lambda repressor-like DNA-binding domains"/>
    <property type="match status" value="1"/>
</dbReference>
<dbReference type="EMBL" id="LPVJ01000018">
    <property type="protein sequence ID" value="KUO96488.1"/>
    <property type="molecule type" value="Genomic_DNA"/>
</dbReference>
<organism evidence="2 3">
    <name type="scientific">Ferroacidibacillus organovorans</name>
    <dbReference type="NCBI Taxonomy" id="1765683"/>
    <lineage>
        <taxon>Bacteria</taxon>
        <taxon>Bacillati</taxon>
        <taxon>Bacillota</taxon>
        <taxon>Bacilli</taxon>
        <taxon>Bacillales</taxon>
        <taxon>Alicyclobacillaceae</taxon>
        <taxon>Ferroacidibacillus</taxon>
    </lineage>
</organism>
<sequence length="61" mass="6879">MKERRKQIGMSVQELALRSRVSVSYIYAIEAGSRGSHIDKLTRIAQALGMTIDELWKDSPS</sequence>
<dbReference type="SUPFAM" id="SSF47413">
    <property type="entry name" value="lambda repressor-like DNA-binding domains"/>
    <property type="match status" value="1"/>
</dbReference>
<proteinExistence type="predicted"/>
<dbReference type="Pfam" id="PF01381">
    <property type="entry name" value="HTH_3"/>
    <property type="match status" value="1"/>
</dbReference>